<dbReference type="Proteomes" id="UP000006251">
    <property type="component" value="Unassembled WGS sequence"/>
</dbReference>
<accession>K6ZX96</accession>
<organism evidence="1 2">
    <name type="scientific">Brumicola pallidula DSM 14239 = ACAM 615</name>
    <dbReference type="NCBI Taxonomy" id="1121922"/>
    <lineage>
        <taxon>Bacteria</taxon>
        <taxon>Pseudomonadati</taxon>
        <taxon>Pseudomonadota</taxon>
        <taxon>Gammaproteobacteria</taxon>
        <taxon>Alteromonadales</taxon>
        <taxon>Alteromonadaceae</taxon>
        <taxon>Brumicola</taxon>
    </lineage>
</organism>
<dbReference type="OrthoDB" id="5592079at2"/>
<dbReference type="EMBL" id="BAEQ01000017">
    <property type="protein sequence ID" value="GAC27950.1"/>
    <property type="molecule type" value="Genomic_DNA"/>
</dbReference>
<comment type="caution">
    <text evidence="1">The sequence shown here is derived from an EMBL/GenBank/DDBJ whole genome shotgun (WGS) entry which is preliminary data.</text>
</comment>
<dbReference type="AlphaFoldDB" id="K6ZX96"/>
<evidence type="ECO:0000313" key="2">
    <source>
        <dbReference type="Proteomes" id="UP000006251"/>
    </source>
</evidence>
<reference evidence="2" key="1">
    <citation type="journal article" date="2014" name="Environ. Microbiol.">
        <title>Comparative genomics of the marine bacterial genus Glaciecola reveals the high degree of genomic diversity and genomic characteristic for cold adaptation.</title>
        <authorList>
            <person name="Qin Q.L."/>
            <person name="Xie B.B."/>
            <person name="Yu Y."/>
            <person name="Shu Y.L."/>
            <person name="Rong J.C."/>
            <person name="Zhang Y.J."/>
            <person name="Zhao D.L."/>
            <person name="Chen X.L."/>
            <person name="Zhang X.Y."/>
            <person name="Chen B."/>
            <person name="Zhou B.C."/>
            <person name="Zhang Y.Z."/>
        </authorList>
    </citation>
    <scope>NUCLEOTIDE SEQUENCE [LARGE SCALE GENOMIC DNA]</scope>
    <source>
        <strain evidence="2">ACAM 615</strain>
    </source>
</reference>
<evidence type="ECO:0008006" key="3">
    <source>
        <dbReference type="Google" id="ProtNLM"/>
    </source>
</evidence>
<name>K6ZX96_9ALTE</name>
<sequence length="208" mass="23439">MQVSGKYPEQINEITATLGKKHEEAEAEYLSKNYYVPFKNEMGRLTIKQDHRRYAEESSSHLSGIVLAIKEQLNNPNNAREFIDFTLNWLQTIPYDTLENRISSNGSGFAAPQQLLLNNRGDCDSKSTLFLALLKSYNPTLSAKMVFLRNHALVGINLNPNQTDAQIVQNNLSYILAEPTGAAQYKLGEIAPSSQMAIRNHQFTTELF</sequence>
<dbReference type="STRING" id="1121922.GCA_000428905_00097"/>
<keyword evidence="2" id="KW-1185">Reference proteome</keyword>
<protein>
    <recommendedName>
        <fullName evidence="3">Transglutaminase-like domain-containing protein</fullName>
    </recommendedName>
</protein>
<proteinExistence type="predicted"/>
<evidence type="ECO:0000313" key="1">
    <source>
        <dbReference type="EMBL" id="GAC27950.1"/>
    </source>
</evidence>
<gene>
    <name evidence="1" type="ORF">GPAL_1071</name>
</gene>